<reference evidence="3 4" key="1">
    <citation type="submission" date="2023-03" db="EMBL/GenBank/DDBJ databases">
        <title>Thalassotalea loyana LMG 22536T draft genome sequence.</title>
        <authorList>
            <person name="Sawabe T."/>
        </authorList>
    </citation>
    <scope>NUCLEOTIDE SEQUENCE [LARGE SCALE GENOMIC DNA]</scope>
    <source>
        <strain evidence="3 4">LMG 22536</strain>
    </source>
</reference>
<evidence type="ECO:0000313" key="4">
    <source>
        <dbReference type="Proteomes" id="UP001157134"/>
    </source>
</evidence>
<accession>A0ABQ6HI35</accession>
<dbReference type="RefSeq" id="WP_284299430.1">
    <property type="nucleotide sequence ID" value="NZ_BSSV01000006.1"/>
</dbReference>
<proteinExistence type="predicted"/>
<evidence type="ECO:0000313" key="3">
    <source>
        <dbReference type="EMBL" id="GLX86417.1"/>
    </source>
</evidence>
<dbReference type="EMBL" id="BSSV01000006">
    <property type="protein sequence ID" value="GLX86417.1"/>
    <property type="molecule type" value="Genomic_DNA"/>
</dbReference>
<keyword evidence="4" id="KW-1185">Reference proteome</keyword>
<name>A0ABQ6HI35_9GAMM</name>
<dbReference type="Proteomes" id="UP001157134">
    <property type="component" value="Unassembled WGS sequence"/>
</dbReference>
<dbReference type="Pfam" id="PF13372">
    <property type="entry name" value="Alginate_exp"/>
    <property type="match status" value="1"/>
</dbReference>
<dbReference type="SUPFAM" id="SSF56935">
    <property type="entry name" value="Porins"/>
    <property type="match status" value="1"/>
</dbReference>
<protein>
    <recommendedName>
        <fullName evidence="2">Alginate export domain-containing protein</fullName>
    </recommendedName>
</protein>
<organism evidence="3 4">
    <name type="scientific">Thalassotalea loyana</name>
    <dbReference type="NCBI Taxonomy" id="280483"/>
    <lineage>
        <taxon>Bacteria</taxon>
        <taxon>Pseudomonadati</taxon>
        <taxon>Pseudomonadota</taxon>
        <taxon>Gammaproteobacteria</taxon>
        <taxon>Alteromonadales</taxon>
        <taxon>Colwelliaceae</taxon>
        <taxon>Thalassotalea</taxon>
    </lineage>
</organism>
<feature type="signal peptide" evidence="1">
    <location>
        <begin position="1"/>
        <end position="27"/>
    </location>
</feature>
<gene>
    <name evidence="3" type="ORF">tloyanaT_26700</name>
</gene>
<sequence length="392" mass="44666">MKKQILKKHKLALVVGSLIASTSTVYAENEFGEFGADFRLRYEAVDQANSKKNADALTLRTLLNFKTKDYSGFSGMIEIEDSRALIDDYNDTNGNNTQYSVVADPETTELDQLYVQYKQEGFSAKLGRQVVVLDNHRFVGHVGWRQDKQTFDAFRFTANEGKWKFDYTYINQRNRIFADEKDIDSNDHLINASYKTQYGKLTGYGYLLEQDNDINNALDTWGVRWAGNFDKVLMQAEFALQDFENDTTEYSTEYMLLEGGYKFDKVTAKAGFELLGSDSGEKGFQTPLATLHKFNGWTDQFLSTPDVGLQDFYVTLAGKLWGGKWMVQYHDFQADDSNAEADDYGSEVDIQYTRKITKYVTGGVKYGNYSAGDADTGKVDTDKLWVWLQAKF</sequence>
<feature type="domain" description="Alginate export" evidence="2">
    <location>
        <begin position="33"/>
        <end position="274"/>
    </location>
</feature>
<evidence type="ECO:0000256" key="1">
    <source>
        <dbReference type="SAM" id="SignalP"/>
    </source>
</evidence>
<dbReference type="InterPro" id="IPR025388">
    <property type="entry name" value="Alginate_export_dom"/>
</dbReference>
<feature type="chain" id="PRO_5045198534" description="Alginate export domain-containing protein" evidence="1">
    <location>
        <begin position="28"/>
        <end position="392"/>
    </location>
</feature>
<evidence type="ECO:0000259" key="2">
    <source>
        <dbReference type="Pfam" id="PF13372"/>
    </source>
</evidence>
<comment type="caution">
    <text evidence="3">The sequence shown here is derived from an EMBL/GenBank/DDBJ whole genome shotgun (WGS) entry which is preliminary data.</text>
</comment>
<keyword evidence="1" id="KW-0732">Signal</keyword>